<reference evidence="2" key="1">
    <citation type="submission" date="2018-05" db="EMBL/GenBank/DDBJ databases">
        <authorList>
            <person name="Lu D."/>
        </authorList>
    </citation>
    <scope>NUCLEOTIDE SEQUENCE [LARGE SCALE GENOMIC DNA]</scope>
    <source>
        <strain evidence="2">F01</strain>
    </source>
</reference>
<reference evidence="1 2" key="2">
    <citation type="submission" date="2018-06" db="EMBL/GenBank/DDBJ databases">
        <title>Marinobactersediminissp. nov, a moderately halophilic bacterium isolated from marine solar saltern.</title>
        <authorList>
            <person name="Zhang Y."/>
        </authorList>
    </citation>
    <scope>NUCLEOTIDE SEQUENCE [LARGE SCALE GENOMIC DNA]</scope>
    <source>
        <strain evidence="1 2">F01</strain>
    </source>
</reference>
<dbReference type="Gene3D" id="3.30.310.170">
    <property type="entry name" value="Outer membrane protein assembly factor BamC"/>
    <property type="match status" value="1"/>
</dbReference>
<protein>
    <recommendedName>
        <fullName evidence="3">Outer membrane protein assembly factor BamC</fullName>
    </recommendedName>
</protein>
<evidence type="ECO:0000313" key="1">
    <source>
        <dbReference type="EMBL" id="PXX90768.1"/>
    </source>
</evidence>
<organism evidence="1 2">
    <name type="scientific">Marinobacter vulgaris</name>
    <dbReference type="NCBI Taxonomy" id="1928331"/>
    <lineage>
        <taxon>Bacteria</taxon>
        <taxon>Pseudomonadati</taxon>
        <taxon>Pseudomonadota</taxon>
        <taxon>Gammaproteobacteria</taxon>
        <taxon>Pseudomonadales</taxon>
        <taxon>Marinobacteraceae</taxon>
        <taxon>Marinobacter</taxon>
    </lineage>
</organism>
<name>A0A2V3ZK52_9GAMM</name>
<evidence type="ECO:0008006" key="3">
    <source>
        <dbReference type="Google" id="ProtNLM"/>
    </source>
</evidence>
<dbReference type="InterPro" id="IPR010653">
    <property type="entry name" value="NlpB/DapX"/>
</dbReference>
<accession>A0A2V3ZK52</accession>
<dbReference type="InterPro" id="IPR042268">
    <property type="entry name" value="BamC_C"/>
</dbReference>
<evidence type="ECO:0000313" key="2">
    <source>
        <dbReference type="Proteomes" id="UP000253987"/>
    </source>
</evidence>
<dbReference type="EMBL" id="QFWX01000004">
    <property type="protein sequence ID" value="PXX90768.1"/>
    <property type="molecule type" value="Genomic_DNA"/>
</dbReference>
<comment type="caution">
    <text evidence="1">The sequence shown here is derived from an EMBL/GenBank/DDBJ whole genome shotgun (WGS) entry which is preliminary data.</text>
</comment>
<proteinExistence type="predicted"/>
<dbReference type="OrthoDB" id="6199301at2"/>
<keyword evidence="2" id="KW-1185">Reference proteome</keyword>
<sequence>MAFTFRTENTRPVHFIRPLSGLMLVLAISGCSFIDDRSERYVDAPEGEPLTLPETADEGKFAPVMPIREISAADSGRMYPESIPNPPDMTSDILDENYVIEELGGQVWLLVNDVPGRLWPAVTAYMNENGLGVAYDSPQLGLLQSELANFSKQARELLDLPDNPVGEEAKIVVQARIAPGVRRKTSEIQFRAFEVEDDPDQLLPWRGRDERTREQLETSKRLLNDLAEQLRNREDSKSYSRAALGMVSEPLVRLVSDNQTPQRIVMDLDYGRAWSEVRRSLDEAGIPVVDLNRDEGYFFVDFRPESERESGWFSWFSDDLEPEHTFDVRLDESGGEIVVTVARAEDYSDDDRSAELLTELFEYLY</sequence>
<dbReference type="Proteomes" id="UP000253987">
    <property type="component" value="Unassembled WGS sequence"/>
</dbReference>
<dbReference type="Pfam" id="PF06804">
    <property type="entry name" value="Lipoprotein_18"/>
    <property type="match status" value="1"/>
</dbReference>
<dbReference type="PROSITE" id="PS51257">
    <property type="entry name" value="PROKAR_LIPOPROTEIN"/>
    <property type="match status" value="1"/>
</dbReference>
<dbReference type="AlphaFoldDB" id="A0A2V3ZK52"/>
<gene>
    <name evidence="1" type="ORF">DIT71_09505</name>
</gene>